<evidence type="ECO:0000313" key="3">
    <source>
        <dbReference type="EMBL" id="TKY90024.1"/>
    </source>
</evidence>
<evidence type="ECO:0008006" key="5">
    <source>
        <dbReference type="Google" id="ProtNLM"/>
    </source>
</evidence>
<dbReference type="Proteomes" id="UP000306050">
    <property type="component" value="Chromosome SGRAM_1"/>
</dbReference>
<dbReference type="EMBL" id="SRRM01000002">
    <property type="protein sequence ID" value="TKY90024.1"/>
    <property type="molecule type" value="Genomic_DNA"/>
</dbReference>
<protein>
    <recommendedName>
        <fullName evidence="5">Tubby C-terminal domain-containing protein</fullName>
    </recommendedName>
</protein>
<dbReference type="SUPFAM" id="SSF54518">
    <property type="entry name" value="Tubby C-terminal domain-like"/>
    <property type="match status" value="1"/>
</dbReference>
<dbReference type="OrthoDB" id="97518at2759"/>
<sequence length="220" mass="24047">MSSLKSKRASSSSAAGGGPPPITAALPPPPYPMGILPHYTRHATPITLRIRELKSPFGGDDFVIKDALTRQPILQVEAKMFSFSAKKTMRDHTGRPLFDFRRTSTFSPAKVFGGYACGSNKKLFEVEMLGIFKPKLNIEFYNHAGDGKAERWVLRGQWLSGSSQITTQSGVVVASISRDYANMGQIFFNVQTYDVTVAPGIDAAFVSAVCVCLDEAYNDK</sequence>
<evidence type="ECO:0000313" key="4">
    <source>
        <dbReference type="Proteomes" id="UP000306050"/>
    </source>
</evidence>
<keyword evidence="4" id="KW-1185">Reference proteome</keyword>
<dbReference type="RefSeq" id="XP_029742009.1">
    <property type="nucleotide sequence ID" value="XM_029880623.1"/>
</dbReference>
<comment type="caution">
    <text evidence="3">The sequence shown here is derived from an EMBL/GenBank/DDBJ whole genome shotgun (WGS) entry which is preliminary data.</text>
</comment>
<comment type="similarity">
    <text evidence="1">Belongs to the LOR family.</text>
</comment>
<dbReference type="InterPro" id="IPR025659">
    <property type="entry name" value="Tubby-like_C"/>
</dbReference>
<dbReference type="InterPro" id="IPR038595">
    <property type="entry name" value="LOR_sf"/>
</dbReference>
<dbReference type="KEGG" id="sgra:EX895_000022"/>
<evidence type="ECO:0000256" key="2">
    <source>
        <dbReference type="SAM" id="MobiDB-lite"/>
    </source>
</evidence>
<evidence type="ECO:0000256" key="1">
    <source>
        <dbReference type="ARBA" id="ARBA00005437"/>
    </source>
</evidence>
<dbReference type="Pfam" id="PF04525">
    <property type="entry name" value="LOR"/>
    <property type="match status" value="1"/>
</dbReference>
<gene>
    <name evidence="3" type="ORF">EX895_000022</name>
</gene>
<organism evidence="3 4">
    <name type="scientific">Sporisorium graminicola</name>
    <dbReference type="NCBI Taxonomy" id="280036"/>
    <lineage>
        <taxon>Eukaryota</taxon>
        <taxon>Fungi</taxon>
        <taxon>Dikarya</taxon>
        <taxon>Basidiomycota</taxon>
        <taxon>Ustilaginomycotina</taxon>
        <taxon>Ustilaginomycetes</taxon>
        <taxon>Ustilaginales</taxon>
        <taxon>Ustilaginaceae</taxon>
        <taxon>Sporisorium</taxon>
    </lineage>
</organism>
<dbReference type="PANTHER" id="PTHR31087">
    <property type="match status" value="1"/>
</dbReference>
<dbReference type="AlphaFoldDB" id="A0A4U7KYT0"/>
<feature type="region of interest" description="Disordered" evidence="2">
    <location>
        <begin position="1"/>
        <end position="27"/>
    </location>
</feature>
<dbReference type="PANTHER" id="PTHR31087:SF161">
    <property type="entry name" value="TUBBY C 2 FAMILY PROTEIN"/>
    <property type="match status" value="1"/>
</dbReference>
<reference evidence="3 4" key="1">
    <citation type="submission" date="2019-05" db="EMBL/GenBank/DDBJ databases">
        <title>Sporisorium graminicola CBS 10092 draft sequencing and annotation.</title>
        <authorList>
            <person name="Solano-Gonzalez S."/>
            <person name="Caddick M.X."/>
            <person name="Darby A."/>
        </authorList>
    </citation>
    <scope>NUCLEOTIDE SEQUENCE [LARGE SCALE GENOMIC DNA]</scope>
    <source>
        <strain evidence="3 4">CBS 10092</strain>
    </source>
</reference>
<proteinExistence type="inferred from homology"/>
<dbReference type="InterPro" id="IPR007612">
    <property type="entry name" value="LOR"/>
</dbReference>
<dbReference type="Gene3D" id="2.40.160.200">
    <property type="entry name" value="LURP1-related"/>
    <property type="match status" value="1"/>
</dbReference>
<name>A0A4U7KYT0_9BASI</name>
<accession>A0A4U7KYT0</accession>
<dbReference type="GeneID" id="40722917"/>
<feature type="compositionally biased region" description="Pro residues" evidence="2">
    <location>
        <begin position="18"/>
        <end position="27"/>
    </location>
</feature>